<gene>
    <name evidence="1" type="ORF">IFM46972_00295</name>
</gene>
<comment type="caution">
    <text evidence="1">The sequence shown here is derived from an EMBL/GenBank/DDBJ whole genome shotgun (WGS) entry which is preliminary data.</text>
</comment>
<accession>A0A8H3N200</accession>
<protein>
    <submittedName>
        <fullName evidence="1">Uncharacterized protein</fullName>
    </submittedName>
</protein>
<evidence type="ECO:0000313" key="1">
    <source>
        <dbReference type="EMBL" id="GFF22467.1"/>
    </source>
</evidence>
<name>A0A8H3N200_9EURO</name>
<sequence length="101" mass="11102">MAPLSTCLIQRNRSELVGDRPSLASYTCDSEPSTTTNIELRSPLAFEETRGRQHSNRLIHDPLADAEIVIDPFLKVFVIGDLVRVETGAVRTPRDPDQGAG</sequence>
<dbReference type="EMBL" id="BLKC01000002">
    <property type="protein sequence ID" value="GFF22467.1"/>
    <property type="molecule type" value="Genomic_DNA"/>
</dbReference>
<dbReference type="AlphaFoldDB" id="A0A8H3N200"/>
<dbReference type="Proteomes" id="UP000465221">
    <property type="component" value="Unassembled WGS sequence"/>
</dbReference>
<evidence type="ECO:0000313" key="2">
    <source>
        <dbReference type="Proteomes" id="UP000465221"/>
    </source>
</evidence>
<organism evidence="1 2">
    <name type="scientific">Aspergillus udagawae</name>
    <dbReference type="NCBI Taxonomy" id="91492"/>
    <lineage>
        <taxon>Eukaryota</taxon>
        <taxon>Fungi</taxon>
        <taxon>Dikarya</taxon>
        <taxon>Ascomycota</taxon>
        <taxon>Pezizomycotina</taxon>
        <taxon>Eurotiomycetes</taxon>
        <taxon>Eurotiomycetidae</taxon>
        <taxon>Eurotiales</taxon>
        <taxon>Aspergillaceae</taxon>
        <taxon>Aspergillus</taxon>
        <taxon>Aspergillus subgen. Fumigati</taxon>
    </lineage>
</organism>
<reference evidence="1 2" key="1">
    <citation type="submission" date="2020-01" db="EMBL/GenBank/DDBJ databases">
        <title>Draft genome sequence of Aspergillus udagawae IFM 46972.</title>
        <authorList>
            <person name="Takahashi H."/>
            <person name="Yaguchi T."/>
        </authorList>
    </citation>
    <scope>NUCLEOTIDE SEQUENCE [LARGE SCALE GENOMIC DNA]</scope>
    <source>
        <strain evidence="1 2">IFM 46972</strain>
    </source>
</reference>
<proteinExistence type="predicted"/>